<sequence>MAVSMFNALCALAIMLFLGSQFCWTQEEEPECVCSCIKAAIPEDKAEREEFVENEKKKIVKELHVDKKNLSSETRKKSSAVDERPSARSVGYLGIAMLTLSAGIVLVFDLDYVIKGVHSIGTIIKNKWS</sequence>
<dbReference type="RefSeq" id="XP_005097799.1">
    <property type="nucleotide sequence ID" value="XM_005097742.3"/>
</dbReference>
<evidence type="ECO:0000313" key="2">
    <source>
        <dbReference type="Proteomes" id="UP000694888"/>
    </source>
</evidence>
<dbReference type="Proteomes" id="UP000694888">
    <property type="component" value="Unplaced"/>
</dbReference>
<keyword evidence="1" id="KW-0732">Signal</keyword>
<dbReference type="GeneID" id="101855640"/>
<accession>A0ABM0JNF9</accession>
<keyword evidence="2" id="KW-1185">Reference proteome</keyword>
<feature type="signal peptide" evidence="1">
    <location>
        <begin position="1"/>
        <end position="25"/>
    </location>
</feature>
<feature type="chain" id="PRO_5045546837" evidence="1">
    <location>
        <begin position="26"/>
        <end position="129"/>
    </location>
</feature>
<reference evidence="3" key="1">
    <citation type="submission" date="2025-08" db="UniProtKB">
        <authorList>
            <consortium name="RefSeq"/>
        </authorList>
    </citation>
    <scope>IDENTIFICATION</scope>
</reference>
<gene>
    <name evidence="3" type="primary">LOC101855640</name>
</gene>
<evidence type="ECO:0000256" key="1">
    <source>
        <dbReference type="SAM" id="SignalP"/>
    </source>
</evidence>
<organism evidence="2 3">
    <name type="scientific">Aplysia californica</name>
    <name type="common">California sea hare</name>
    <dbReference type="NCBI Taxonomy" id="6500"/>
    <lineage>
        <taxon>Eukaryota</taxon>
        <taxon>Metazoa</taxon>
        <taxon>Spiralia</taxon>
        <taxon>Lophotrochozoa</taxon>
        <taxon>Mollusca</taxon>
        <taxon>Gastropoda</taxon>
        <taxon>Heterobranchia</taxon>
        <taxon>Euthyneura</taxon>
        <taxon>Tectipleura</taxon>
        <taxon>Aplysiida</taxon>
        <taxon>Aplysioidea</taxon>
        <taxon>Aplysiidae</taxon>
        <taxon>Aplysia</taxon>
    </lineage>
</organism>
<evidence type="ECO:0000313" key="3">
    <source>
        <dbReference type="RefSeq" id="XP_005097799.1"/>
    </source>
</evidence>
<proteinExistence type="predicted"/>
<name>A0ABM0JNF9_APLCA</name>
<protein>
    <submittedName>
        <fullName evidence="3">Uncharacterized protein LOC101855640</fullName>
    </submittedName>
</protein>